<keyword evidence="4" id="KW-0067">ATP-binding</keyword>
<proteinExistence type="inferred from homology"/>
<comment type="similarity">
    <text evidence="6">Belongs to the actin family.</text>
</comment>
<dbReference type="PRINTS" id="PR00190">
    <property type="entry name" value="ACTIN"/>
</dbReference>
<reference evidence="8" key="2">
    <citation type="journal article" date="2017" name="J. Anim. Genet.">
        <title>Multiple reference genome sequences of hot pepper reveal the massive evolution of plant disease resistance genes by retroduplication.</title>
        <authorList>
            <person name="Kim S."/>
            <person name="Park J."/>
            <person name="Yeom S.-I."/>
            <person name="Kim Y.-M."/>
            <person name="Seo E."/>
            <person name="Kim K.-T."/>
            <person name="Kim M.-S."/>
            <person name="Lee J.M."/>
            <person name="Cheong K."/>
            <person name="Shin H.-S."/>
            <person name="Kim S.-B."/>
            <person name="Han K."/>
            <person name="Lee J."/>
            <person name="Park M."/>
            <person name="Lee H.-A."/>
            <person name="Lee H.-Y."/>
            <person name="Lee Y."/>
            <person name="Oh S."/>
            <person name="Lee J.H."/>
            <person name="Choi E."/>
            <person name="Choi E."/>
            <person name="Lee S.E."/>
            <person name="Jeon J."/>
            <person name="Kim H."/>
            <person name="Choi G."/>
            <person name="Song H."/>
            <person name="Lee J."/>
            <person name="Lee S.-C."/>
            <person name="Kwon J.-K."/>
            <person name="Lee H.-Y."/>
            <person name="Koo N."/>
            <person name="Hong Y."/>
            <person name="Kim R.W."/>
            <person name="Kang W.-H."/>
            <person name="Huh J.H."/>
            <person name="Kang B.-C."/>
            <person name="Yang T.-J."/>
            <person name="Lee Y.-H."/>
            <person name="Bennetzen J.L."/>
            <person name="Choi D."/>
        </authorList>
    </citation>
    <scope>NUCLEOTIDE SEQUENCE [LARGE SCALE GENOMIC DNA]</scope>
    <source>
        <strain evidence="8">cv. PBC81</strain>
    </source>
</reference>
<sequence>MVIVLVYEDDLLIAGDNTNMINVEKYTLYQQFKLKDLGELKYFLGIKVLRVVGFAGDDSPRAVFKSIIGCSRQTSVIVGMGQRGAYVGDESQSKKGVLTLKYPIEHSLVRNWDDMEKLWHHIFYNELRVSPKENPVLLNKALFNPMRFRCPEVLFKPSLVGKEAKEIHEMAYNSNMRCDVDISEGLFASIVLSGGSTMFPGMEEHMSKDITALSLSRIKIKMWTVIADYDEFGPSIVHRRSLVDRQVSHQAKVVTLLPGHRVTAKMVDRQKVDGPSRGPSA</sequence>
<evidence type="ECO:0000313" key="7">
    <source>
        <dbReference type="EMBL" id="PHT45270.1"/>
    </source>
</evidence>
<evidence type="ECO:0000256" key="4">
    <source>
        <dbReference type="ARBA" id="ARBA00022840"/>
    </source>
</evidence>
<dbReference type="Gene3D" id="3.30.420.40">
    <property type="match status" value="2"/>
</dbReference>
<dbReference type="FunFam" id="3.30.420.40:FF:000148">
    <property type="entry name" value="Actin, alpha skeletal muscle"/>
    <property type="match status" value="1"/>
</dbReference>
<reference evidence="7 8" key="1">
    <citation type="journal article" date="2017" name="Genome Biol.">
        <title>New reference genome sequences of hot pepper reveal the massive evolution of plant disease-resistance genes by retroduplication.</title>
        <authorList>
            <person name="Kim S."/>
            <person name="Park J."/>
            <person name="Yeom S.I."/>
            <person name="Kim Y.M."/>
            <person name="Seo E."/>
            <person name="Kim K.T."/>
            <person name="Kim M.S."/>
            <person name="Lee J.M."/>
            <person name="Cheong K."/>
            <person name="Shin H.S."/>
            <person name="Kim S.B."/>
            <person name="Han K."/>
            <person name="Lee J."/>
            <person name="Park M."/>
            <person name="Lee H.A."/>
            <person name="Lee H.Y."/>
            <person name="Lee Y."/>
            <person name="Oh S."/>
            <person name="Lee J.H."/>
            <person name="Choi E."/>
            <person name="Choi E."/>
            <person name="Lee S.E."/>
            <person name="Jeon J."/>
            <person name="Kim H."/>
            <person name="Choi G."/>
            <person name="Song H."/>
            <person name="Lee J."/>
            <person name="Lee S.C."/>
            <person name="Kwon J.K."/>
            <person name="Lee H.Y."/>
            <person name="Koo N."/>
            <person name="Hong Y."/>
            <person name="Kim R.W."/>
            <person name="Kang W.H."/>
            <person name="Huh J.H."/>
            <person name="Kang B.C."/>
            <person name="Yang T.J."/>
            <person name="Lee Y.H."/>
            <person name="Bennetzen J.L."/>
            <person name="Choi D."/>
        </authorList>
    </citation>
    <scope>NUCLEOTIDE SEQUENCE [LARGE SCALE GENOMIC DNA]</scope>
    <source>
        <strain evidence="8">cv. PBC81</strain>
    </source>
</reference>
<dbReference type="Proteomes" id="UP000224567">
    <property type="component" value="Unassembled WGS sequence"/>
</dbReference>
<accession>A0A2G2WJE4</accession>
<evidence type="ECO:0000256" key="3">
    <source>
        <dbReference type="ARBA" id="ARBA00022741"/>
    </source>
</evidence>
<dbReference type="SMART" id="SM00268">
    <property type="entry name" value="ACTIN"/>
    <property type="match status" value="1"/>
</dbReference>
<protein>
    <submittedName>
        <fullName evidence="7">Actin-66</fullName>
    </submittedName>
</protein>
<dbReference type="OrthoDB" id="5132116at2759"/>
<gene>
    <name evidence="7" type="ORF">CQW23_14428</name>
</gene>
<keyword evidence="3" id="KW-0547">Nucleotide-binding</keyword>
<dbReference type="PANTHER" id="PTHR11937">
    <property type="entry name" value="ACTIN"/>
    <property type="match status" value="1"/>
</dbReference>
<comment type="caution">
    <text evidence="7">The sequence shown here is derived from an EMBL/GenBank/DDBJ whole genome shotgun (WGS) entry which is preliminary data.</text>
</comment>
<dbReference type="GO" id="GO:0005524">
    <property type="term" value="F:ATP binding"/>
    <property type="evidence" value="ECO:0007669"/>
    <property type="project" value="UniProtKB-KW"/>
</dbReference>
<evidence type="ECO:0000256" key="5">
    <source>
        <dbReference type="ARBA" id="ARBA00023212"/>
    </source>
</evidence>
<dbReference type="STRING" id="33114.A0A2G2WJE4"/>
<evidence type="ECO:0000313" key="8">
    <source>
        <dbReference type="Proteomes" id="UP000224567"/>
    </source>
</evidence>
<evidence type="ECO:0000256" key="2">
    <source>
        <dbReference type="ARBA" id="ARBA00022490"/>
    </source>
</evidence>
<dbReference type="AlphaFoldDB" id="A0A2G2WJE4"/>
<keyword evidence="8" id="KW-1185">Reference proteome</keyword>
<dbReference type="GO" id="GO:0005856">
    <property type="term" value="C:cytoskeleton"/>
    <property type="evidence" value="ECO:0007669"/>
    <property type="project" value="UniProtKB-SubCell"/>
</dbReference>
<dbReference type="InterPro" id="IPR043129">
    <property type="entry name" value="ATPase_NBD"/>
</dbReference>
<evidence type="ECO:0000256" key="1">
    <source>
        <dbReference type="ARBA" id="ARBA00004245"/>
    </source>
</evidence>
<dbReference type="InterPro" id="IPR004000">
    <property type="entry name" value="Actin"/>
</dbReference>
<keyword evidence="2" id="KW-0963">Cytoplasm</keyword>
<name>A0A2G2WJE4_CAPBA</name>
<dbReference type="SUPFAM" id="SSF53067">
    <property type="entry name" value="Actin-like ATPase domain"/>
    <property type="match status" value="2"/>
</dbReference>
<comment type="subcellular location">
    <subcellularLocation>
        <location evidence="1">Cytoplasm</location>
        <location evidence="1">Cytoskeleton</location>
    </subcellularLocation>
</comment>
<keyword evidence="5" id="KW-0206">Cytoskeleton</keyword>
<evidence type="ECO:0000256" key="6">
    <source>
        <dbReference type="RuleBase" id="RU000487"/>
    </source>
</evidence>
<dbReference type="EMBL" id="MLFT02000006">
    <property type="protein sequence ID" value="PHT45270.1"/>
    <property type="molecule type" value="Genomic_DNA"/>
</dbReference>
<dbReference type="Pfam" id="PF00022">
    <property type="entry name" value="Actin"/>
    <property type="match status" value="1"/>
</dbReference>
<organism evidence="7 8">
    <name type="scientific">Capsicum baccatum</name>
    <name type="common">Peruvian pepper</name>
    <dbReference type="NCBI Taxonomy" id="33114"/>
    <lineage>
        <taxon>Eukaryota</taxon>
        <taxon>Viridiplantae</taxon>
        <taxon>Streptophyta</taxon>
        <taxon>Embryophyta</taxon>
        <taxon>Tracheophyta</taxon>
        <taxon>Spermatophyta</taxon>
        <taxon>Magnoliopsida</taxon>
        <taxon>eudicotyledons</taxon>
        <taxon>Gunneridae</taxon>
        <taxon>Pentapetalae</taxon>
        <taxon>asterids</taxon>
        <taxon>lamiids</taxon>
        <taxon>Solanales</taxon>
        <taxon>Solanaceae</taxon>
        <taxon>Solanoideae</taxon>
        <taxon>Capsiceae</taxon>
        <taxon>Capsicum</taxon>
    </lineage>
</organism>